<dbReference type="SMART" id="SM00980">
    <property type="entry name" value="THAP"/>
    <property type="match status" value="1"/>
</dbReference>
<dbReference type="AlphaFoldDB" id="A0A3Q3R1Y8"/>
<feature type="domain" description="C2H2-type" evidence="13">
    <location>
        <begin position="366"/>
        <end position="393"/>
    </location>
</feature>
<evidence type="ECO:0000256" key="11">
    <source>
        <dbReference type="PROSITE-ProRule" id="PRU00309"/>
    </source>
</evidence>
<comment type="subcellular location">
    <subcellularLocation>
        <location evidence="1">Nucleus</location>
    </subcellularLocation>
</comment>
<feature type="domain" description="C2H2-type" evidence="13">
    <location>
        <begin position="394"/>
        <end position="421"/>
    </location>
</feature>
<dbReference type="Gene3D" id="3.30.160.60">
    <property type="entry name" value="Classic Zinc Finger"/>
    <property type="match status" value="5"/>
</dbReference>
<evidence type="ECO:0000256" key="9">
    <source>
        <dbReference type="ARBA" id="ARBA00023242"/>
    </source>
</evidence>
<dbReference type="SUPFAM" id="SSF57667">
    <property type="entry name" value="beta-beta-alpha zinc fingers"/>
    <property type="match status" value="3"/>
</dbReference>
<dbReference type="GO" id="GO:0001817">
    <property type="term" value="P:regulation of cytokine production"/>
    <property type="evidence" value="ECO:0007669"/>
    <property type="project" value="TreeGrafter"/>
</dbReference>
<evidence type="ECO:0000256" key="2">
    <source>
        <dbReference type="ARBA" id="ARBA00022723"/>
    </source>
</evidence>
<keyword evidence="6" id="KW-0805">Transcription regulation</keyword>
<evidence type="ECO:0000313" key="15">
    <source>
        <dbReference type="Ensembl" id="ENSMALP00000024896.1"/>
    </source>
</evidence>
<feature type="compositionally biased region" description="Basic and acidic residues" evidence="12">
    <location>
        <begin position="555"/>
        <end position="566"/>
    </location>
</feature>
<dbReference type="Pfam" id="PF00096">
    <property type="entry name" value="zf-C2H2"/>
    <property type="match status" value="3"/>
</dbReference>
<dbReference type="GO" id="GO:0002682">
    <property type="term" value="P:regulation of immune system process"/>
    <property type="evidence" value="ECO:0007669"/>
    <property type="project" value="TreeGrafter"/>
</dbReference>
<feature type="compositionally biased region" description="Basic residues" evidence="12">
    <location>
        <begin position="692"/>
        <end position="712"/>
    </location>
</feature>
<keyword evidence="8" id="KW-0804">Transcription</keyword>
<dbReference type="PANTHER" id="PTHR24399:SF38">
    <property type="entry name" value="ZINC FINGER AND BTB DOMAIN-CONTAINING PROTEIN 12"/>
    <property type="match status" value="1"/>
</dbReference>
<keyword evidence="7 11" id="KW-0238">DNA-binding</keyword>
<feature type="compositionally biased region" description="Basic and acidic residues" evidence="12">
    <location>
        <begin position="536"/>
        <end position="547"/>
    </location>
</feature>
<dbReference type="GO" id="GO:0000978">
    <property type="term" value="F:RNA polymerase II cis-regulatory region sequence-specific DNA binding"/>
    <property type="evidence" value="ECO:0007669"/>
    <property type="project" value="TreeGrafter"/>
</dbReference>
<feature type="region of interest" description="Disordered" evidence="12">
    <location>
        <begin position="631"/>
        <end position="712"/>
    </location>
</feature>
<dbReference type="InterPro" id="IPR013087">
    <property type="entry name" value="Znf_C2H2_type"/>
</dbReference>
<feature type="domain" description="C2H2-type" evidence="13">
    <location>
        <begin position="479"/>
        <end position="506"/>
    </location>
</feature>
<dbReference type="FunFam" id="3.30.160.60:FF:000624">
    <property type="entry name" value="zinc finger protein 697"/>
    <property type="match status" value="1"/>
</dbReference>
<feature type="compositionally biased region" description="Basic and acidic residues" evidence="12">
    <location>
        <begin position="80"/>
        <end position="106"/>
    </location>
</feature>
<feature type="domain" description="C2H2-type" evidence="13">
    <location>
        <begin position="451"/>
        <end position="478"/>
    </location>
</feature>
<dbReference type="SUPFAM" id="SSF57716">
    <property type="entry name" value="Glucocorticoid receptor-like (DNA-binding domain)"/>
    <property type="match status" value="1"/>
</dbReference>
<feature type="compositionally biased region" description="Polar residues" evidence="12">
    <location>
        <begin position="526"/>
        <end position="535"/>
    </location>
</feature>
<reference evidence="15" key="1">
    <citation type="submission" date="2025-08" db="UniProtKB">
        <authorList>
            <consortium name="Ensembl"/>
        </authorList>
    </citation>
    <scope>IDENTIFICATION</scope>
</reference>
<evidence type="ECO:0000259" key="13">
    <source>
        <dbReference type="PROSITE" id="PS50157"/>
    </source>
</evidence>
<dbReference type="Proteomes" id="UP000261600">
    <property type="component" value="Unplaced"/>
</dbReference>
<dbReference type="InterPro" id="IPR006612">
    <property type="entry name" value="THAP_Znf"/>
</dbReference>
<evidence type="ECO:0000256" key="7">
    <source>
        <dbReference type="ARBA" id="ARBA00023125"/>
    </source>
</evidence>
<evidence type="ECO:0000256" key="6">
    <source>
        <dbReference type="ARBA" id="ARBA00023015"/>
    </source>
</evidence>
<dbReference type="STRING" id="43700.ENSMALP00000024896"/>
<feature type="compositionally biased region" description="Basic and acidic residues" evidence="12">
    <location>
        <begin position="318"/>
        <end position="334"/>
    </location>
</feature>
<dbReference type="Ensembl" id="ENSMALT00000025366.1">
    <property type="protein sequence ID" value="ENSMALP00000024896.1"/>
    <property type="gene ID" value="ENSMALG00000017332.1"/>
</dbReference>
<evidence type="ECO:0000256" key="8">
    <source>
        <dbReference type="ARBA" id="ARBA00023163"/>
    </source>
</evidence>
<evidence type="ECO:0000313" key="16">
    <source>
        <dbReference type="Proteomes" id="UP000261600"/>
    </source>
</evidence>
<evidence type="ECO:0000259" key="14">
    <source>
        <dbReference type="PROSITE" id="PS50950"/>
    </source>
</evidence>
<keyword evidence="4 10" id="KW-0863">Zinc-finger</keyword>
<feature type="region of interest" description="Disordered" evidence="12">
    <location>
        <begin position="268"/>
        <end position="334"/>
    </location>
</feature>
<keyword evidence="16" id="KW-1185">Reference proteome</keyword>
<organism evidence="15 16">
    <name type="scientific">Monopterus albus</name>
    <name type="common">Swamp eel</name>
    <dbReference type="NCBI Taxonomy" id="43700"/>
    <lineage>
        <taxon>Eukaryota</taxon>
        <taxon>Metazoa</taxon>
        <taxon>Chordata</taxon>
        <taxon>Craniata</taxon>
        <taxon>Vertebrata</taxon>
        <taxon>Euteleostomi</taxon>
        <taxon>Actinopterygii</taxon>
        <taxon>Neopterygii</taxon>
        <taxon>Teleostei</taxon>
        <taxon>Neoteleostei</taxon>
        <taxon>Acanthomorphata</taxon>
        <taxon>Anabantaria</taxon>
        <taxon>Synbranchiformes</taxon>
        <taxon>Synbranchidae</taxon>
        <taxon>Monopterus</taxon>
    </lineage>
</organism>
<evidence type="ECO:0000256" key="12">
    <source>
        <dbReference type="SAM" id="MobiDB-lite"/>
    </source>
</evidence>
<dbReference type="GO" id="GO:0001227">
    <property type="term" value="F:DNA-binding transcription repressor activity, RNA polymerase II-specific"/>
    <property type="evidence" value="ECO:0007669"/>
    <property type="project" value="TreeGrafter"/>
</dbReference>
<dbReference type="InterPro" id="IPR036236">
    <property type="entry name" value="Znf_C2H2_sf"/>
</dbReference>
<feature type="compositionally biased region" description="Acidic residues" evidence="12">
    <location>
        <begin position="298"/>
        <end position="314"/>
    </location>
</feature>
<dbReference type="PROSITE" id="PS50950">
    <property type="entry name" value="ZF_THAP"/>
    <property type="match status" value="1"/>
</dbReference>
<dbReference type="SMART" id="SM00692">
    <property type="entry name" value="DM3"/>
    <property type="match status" value="1"/>
</dbReference>
<dbReference type="PANTHER" id="PTHR24399">
    <property type="entry name" value="ZINC FINGER AND BTB DOMAIN-CONTAINING"/>
    <property type="match status" value="1"/>
</dbReference>
<keyword evidence="5" id="KW-0862">Zinc</keyword>
<feature type="domain" description="THAP-type" evidence="14">
    <location>
        <begin position="1"/>
        <end position="79"/>
    </location>
</feature>
<dbReference type="FunFam" id="3.30.160.60:FF:000446">
    <property type="entry name" value="Zinc finger protein"/>
    <property type="match status" value="1"/>
</dbReference>
<feature type="domain" description="C2H2-type" evidence="13">
    <location>
        <begin position="507"/>
        <end position="535"/>
    </location>
</feature>
<evidence type="ECO:0000256" key="10">
    <source>
        <dbReference type="PROSITE-ProRule" id="PRU00042"/>
    </source>
</evidence>
<dbReference type="PROSITE" id="PS00028">
    <property type="entry name" value="ZINC_FINGER_C2H2_1"/>
    <property type="match status" value="6"/>
</dbReference>
<reference evidence="15" key="2">
    <citation type="submission" date="2025-09" db="UniProtKB">
        <authorList>
            <consortium name="Ensembl"/>
        </authorList>
    </citation>
    <scope>IDENTIFICATION</scope>
</reference>
<dbReference type="GO" id="GO:0008270">
    <property type="term" value="F:zinc ion binding"/>
    <property type="evidence" value="ECO:0007669"/>
    <property type="project" value="UniProtKB-KW"/>
</dbReference>
<proteinExistence type="predicted"/>
<evidence type="ECO:0000256" key="4">
    <source>
        <dbReference type="ARBA" id="ARBA00022771"/>
    </source>
</evidence>
<dbReference type="SMART" id="SM00355">
    <property type="entry name" value="ZnF_C2H2"/>
    <property type="match status" value="6"/>
</dbReference>
<feature type="compositionally biased region" description="Acidic residues" evidence="12">
    <location>
        <begin position="282"/>
        <end position="291"/>
    </location>
</feature>
<feature type="compositionally biased region" description="Basic and acidic residues" evidence="12">
    <location>
        <begin position="268"/>
        <end position="281"/>
    </location>
</feature>
<feature type="domain" description="C2H2-type" evidence="13">
    <location>
        <begin position="423"/>
        <end position="450"/>
    </location>
</feature>
<protein>
    <submittedName>
        <fullName evidence="15">Uncharacterized protein</fullName>
    </submittedName>
</protein>
<dbReference type="FunFam" id="3.30.160.60:FF:002343">
    <property type="entry name" value="Zinc finger protein 33A"/>
    <property type="match status" value="1"/>
</dbReference>
<dbReference type="PROSITE" id="PS50157">
    <property type="entry name" value="ZINC_FINGER_C2H2_2"/>
    <property type="match status" value="6"/>
</dbReference>
<keyword evidence="2" id="KW-0479">Metal-binding</keyword>
<feature type="compositionally biased region" description="Acidic residues" evidence="12">
    <location>
        <begin position="567"/>
        <end position="576"/>
    </location>
</feature>
<evidence type="ECO:0000256" key="5">
    <source>
        <dbReference type="ARBA" id="ARBA00022833"/>
    </source>
</evidence>
<keyword evidence="3" id="KW-0677">Repeat</keyword>
<dbReference type="GO" id="GO:0005654">
    <property type="term" value="C:nucleoplasm"/>
    <property type="evidence" value="ECO:0007669"/>
    <property type="project" value="TreeGrafter"/>
</dbReference>
<dbReference type="Pfam" id="PF05485">
    <property type="entry name" value="THAP"/>
    <property type="match status" value="1"/>
</dbReference>
<keyword evidence="9" id="KW-0539">Nucleus</keyword>
<feature type="region of interest" description="Disordered" evidence="12">
    <location>
        <begin position="77"/>
        <end position="115"/>
    </location>
</feature>
<evidence type="ECO:0000256" key="1">
    <source>
        <dbReference type="ARBA" id="ARBA00004123"/>
    </source>
</evidence>
<feature type="region of interest" description="Disordered" evidence="12">
    <location>
        <begin position="526"/>
        <end position="576"/>
    </location>
</feature>
<evidence type="ECO:0000256" key="3">
    <source>
        <dbReference type="ARBA" id="ARBA00022737"/>
    </source>
</evidence>
<name>A0A3Q3R1Y8_MONAL</name>
<accession>A0A3Q3R1Y8</accession>
<sequence length="712" mass="81144">MCSVVGCDSWRRSVQRFKLPEDPERRLEWVQFLFEANSQRLKESSWTDITICTEHFTYDSFLTPTGSLQLRAGAVPSRCLKPEPDEPEPKQEPVETTEVKSHDQLKTCDSPASFSEESVGKNICIGYYQSQNMLKYFHVNVELSVLFAAVPESPVPSDTSDGPDYGQMLQNIENIDVIREKVALLQMKEMYVVNESRLFQLFGNKCPSCGSKVKVKKFIHGAFIVVNQQCLQCDYRNQWKSQVNASVPAAEDLRGGIEVFLEAKPAEDAHTNITGDSKDAVVTDEESDTGDEAGGPGDDCDMNSDDDDDDDDWSPLELHFKSDEESEDKGDGFPEVGHKIRQLCTECGVFFNKWKPHTCEYKIKPYPCNICGKRYVNELSLNAHSKIHDENYEHQCKYCSVTFKTKLDKVTHEQIHVPGRKPYKCPDCPDTFATNKRRRIHLKSHRGCTQLTCHSCGMEFYRVCSLQRHLLIHTGVKPYKCSVCQRGFNQLSHLKSHMRLHTGERPYKCQDCDKHFNHNVSLKSHVQRYHTSSSGHEQKEEETKESSTGDFQDNGIKRGAEPRLDNVDEEHDTEDEVLEERIYRAKKKRRSTGRPIGRPKSYASGNTVLAIEVEGQGAHTEAHQLQVEKLRRRQCSDEGSEDELTDSDVNFDSAEEEEERSQEAIKITERSGGKGKNSDSDSDFDPENSKEKRQRGPSLGKRRGRPRKHEVV</sequence>
<feature type="compositionally biased region" description="Basic and acidic residues" evidence="12">
    <location>
        <begin position="661"/>
        <end position="679"/>
    </location>
</feature>